<gene>
    <name evidence="1" type="ORF">NC653_036867</name>
</gene>
<evidence type="ECO:0000313" key="1">
    <source>
        <dbReference type="EMBL" id="KAJ6969029.1"/>
    </source>
</evidence>
<dbReference type="AlphaFoldDB" id="A0AAD6LMC5"/>
<keyword evidence="2" id="KW-1185">Reference proteome</keyword>
<protein>
    <submittedName>
        <fullName evidence="1">Uncharacterized protein</fullName>
    </submittedName>
</protein>
<comment type="caution">
    <text evidence="1">The sequence shown here is derived from an EMBL/GenBank/DDBJ whole genome shotgun (WGS) entry which is preliminary data.</text>
</comment>
<accession>A0AAD6LMC5</accession>
<dbReference type="EMBL" id="JAQIZT010000016">
    <property type="protein sequence ID" value="KAJ6969029.1"/>
    <property type="molecule type" value="Genomic_DNA"/>
</dbReference>
<evidence type="ECO:0000313" key="2">
    <source>
        <dbReference type="Proteomes" id="UP001164929"/>
    </source>
</evidence>
<dbReference type="Proteomes" id="UP001164929">
    <property type="component" value="Chromosome 16"/>
</dbReference>
<name>A0AAD6LMC5_9ROSI</name>
<reference evidence="1 2" key="1">
    <citation type="journal article" date="2023" name="Mol. Ecol. Resour.">
        <title>Chromosome-level genome assembly of a triploid poplar Populus alba 'Berolinensis'.</title>
        <authorList>
            <person name="Chen S."/>
            <person name="Yu Y."/>
            <person name="Wang X."/>
            <person name="Wang S."/>
            <person name="Zhang T."/>
            <person name="Zhou Y."/>
            <person name="He R."/>
            <person name="Meng N."/>
            <person name="Wang Y."/>
            <person name="Liu W."/>
            <person name="Liu Z."/>
            <person name="Liu J."/>
            <person name="Guo Q."/>
            <person name="Huang H."/>
            <person name="Sederoff R.R."/>
            <person name="Wang G."/>
            <person name="Qu G."/>
            <person name="Chen S."/>
        </authorList>
    </citation>
    <scope>NUCLEOTIDE SEQUENCE [LARGE SCALE GENOMIC DNA]</scope>
    <source>
        <strain evidence="1">SC-2020</strain>
    </source>
</reference>
<sequence>MYKNDDGPFALCGKRLGVLLKKKPQLAGGNLKGERLKDCLFVYCGKDWILLQLSSVYP</sequence>
<organism evidence="1 2">
    <name type="scientific">Populus alba x Populus x berolinensis</name>
    <dbReference type="NCBI Taxonomy" id="444605"/>
    <lineage>
        <taxon>Eukaryota</taxon>
        <taxon>Viridiplantae</taxon>
        <taxon>Streptophyta</taxon>
        <taxon>Embryophyta</taxon>
        <taxon>Tracheophyta</taxon>
        <taxon>Spermatophyta</taxon>
        <taxon>Magnoliopsida</taxon>
        <taxon>eudicotyledons</taxon>
        <taxon>Gunneridae</taxon>
        <taxon>Pentapetalae</taxon>
        <taxon>rosids</taxon>
        <taxon>fabids</taxon>
        <taxon>Malpighiales</taxon>
        <taxon>Salicaceae</taxon>
        <taxon>Saliceae</taxon>
        <taxon>Populus</taxon>
    </lineage>
</organism>
<proteinExistence type="predicted"/>